<protein>
    <submittedName>
        <fullName evidence="1">Uncharacterized protein</fullName>
    </submittedName>
</protein>
<proteinExistence type="predicted"/>
<accession>A0ACB7P8G5</accession>
<evidence type="ECO:0000313" key="1">
    <source>
        <dbReference type="EMBL" id="KAH6632292.1"/>
    </source>
</evidence>
<keyword evidence="2" id="KW-1185">Reference proteome</keyword>
<name>A0ACB7P8G5_9PEZI</name>
<evidence type="ECO:0000313" key="2">
    <source>
        <dbReference type="Proteomes" id="UP000724584"/>
    </source>
</evidence>
<gene>
    <name evidence="1" type="ORF">F5144DRAFT_533690</name>
</gene>
<organism evidence="1 2">
    <name type="scientific">Chaetomium tenue</name>
    <dbReference type="NCBI Taxonomy" id="1854479"/>
    <lineage>
        <taxon>Eukaryota</taxon>
        <taxon>Fungi</taxon>
        <taxon>Dikarya</taxon>
        <taxon>Ascomycota</taxon>
        <taxon>Pezizomycotina</taxon>
        <taxon>Sordariomycetes</taxon>
        <taxon>Sordariomycetidae</taxon>
        <taxon>Sordariales</taxon>
        <taxon>Chaetomiaceae</taxon>
        <taxon>Chaetomium</taxon>
    </lineage>
</organism>
<dbReference type="EMBL" id="JAGIZQ010000004">
    <property type="protein sequence ID" value="KAH6632292.1"/>
    <property type="molecule type" value="Genomic_DNA"/>
</dbReference>
<reference evidence="1 2" key="1">
    <citation type="journal article" date="2021" name="Nat. Commun.">
        <title>Genetic determinants of endophytism in the Arabidopsis root mycobiome.</title>
        <authorList>
            <person name="Mesny F."/>
            <person name="Miyauchi S."/>
            <person name="Thiergart T."/>
            <person name="Pickel B."/>
            <person name="Atanasova L."/>
            <person name="Karlsson M."/>
            <person name="Huettel B."/>
            <person name="Barry K.W."/>
            <person name="Haridas S."/>
            <person name="Chen C."/>
            <person name="Bauer D."/>
            <person name="Andreopoulos W."/>
            <person name="Pangilinan J."/>
            <person name="LaButti K."/>
            <person name="Riley R."/>
            <person name="Lipzen A."/>
            <person name="Clum A."/>
            <person name="Drula E."/>
            <person name="Henrissat B."/>
            <person name="Kohler A."/>
            <person name="Grigoriev I.V."/>
            <person name="Martin F.M."/>
            <person name="Hacquard S."/>
        </authorList>
    </citation>
    <scope>NUCLEOTIDE SEQUENCE [LARGE SCALE GENOMIC DNA]</scope>
    <source>
        <strain evidence="1 2">MPI-SDFR-AT-0079</strain>
    </source>
</reference>
<sequence length="430" mass="46266">MSLPGLIISGTANLSLDRTSGISYCLVGPGLSPDAPPTSVHLHARGVEMQPTTLGINIESWTGARAVTKYLDCLWADASYRIRTQLAGRNIPFPSDEDVFFMFTTPAVWSEETVSRMRKSIEESTILHPGASLGHIDEPEAAALAVIPGAVTKRSLKEGQTVVIADLGGGTVDFISYTINTLTPLTVRECVPGEGRLLGDMFMRRALLSLAILKIESVLGVKVQADDLGFVEAEVGNVWEETLSEPAATLSNITYALKFKLQDGTDLRVALEGSEIVKVYQEITNGIIQLAKKQMVAVKSTTRADPAVVLVVGGFGLNEFLKAEMQSDPMLGPYVEFTGERGQLAVKNGAAIACATTFGGNANIPTPAIPHPLGIPHAPIAAMRVVSHLWPQSYGYWDGVRHRDEITWFIRKVCSPFSISVTPWVTPAPG</sequence>
<dbReference type="Proteomes" id="UP000724584">
    <property type="component" value="Unassembled WGS sequence"/>
</dbReference>
<comment type="caution">
    <text evidence="1">The sequence shown here is derived from an EMBL/GenBank/DDBJ whole genome shotgun (WGS) entry which is preliminary data.</text>
</comment>